<sequence>MLRRLYNWTLSLAAHRHATLALAGVSFAESAIFPIPPDVLLVPMVLADPRKAYRLAAICTLSSVIGGMLGYAIGALLYESVGAWLIQLYGYAHQMESFQAAYAKWGAWLILLKGLTPIPYKIVTITSGFAHYNFAAFVGLSLVTRGARFFIEAWLLRRYGEPVRHFIEHRLEWVTLAFAVILIGGVVASRFLF</sequence>
<accession>A0A6A7Y444</accession>
<reference evidence="2 3" key="1">
    <citation type="submission" date="2019-09" db="EMBL/GenBank/DDBJ databases">
        <title>Segnochrobactrum spirostomi gen. nov., sp. nov., isolated from the ciliate Spirostomum cf. yagiui and description of a novel family, Segnochrobactraceae fam. nov. within the order Rhizobiales of the class Alphaproteobacteria.</title>
        <authorList>
            <person name="Akter S."/>
            <person name="Shazib S.U.A."/>
            <person name="Shin M.K."/>
        </authorList>
    </citation>
    <scope>NUCLEOTIDE SEQUENCE [LARGE SCALE GENOMIC DNA]</scope>
    <source>
        <strain evidence="2 3">Sp-1</strain>
    </source>
</reference>
<evidence type="ECO:0000313" key="3">
    <source>
        <dbReference type="Proteomes" id="UP000332515"/>
    </source>
</evidence>
<protein>
    <submittedName>
        <fullName evidence="2">DedA family protein</fullName>
    </submittedName>
</protein>
<gene>
    <name evidence="2" type="ORF">F0357_07385</name>
</gene>
<organism evidence="2 3">
    <name type="scientific">Segnochrobactrum spirostomi</name>
    <dbReference type="NCBI Taxonomy" id="2608987"/>
    <lineage>
        <taxon>Bacteria</taxon>
        <taxon>Pseudomonadati</taxon>
        <taxon>Pseudomonadota</taxon>
        <taxon>Alphaproteobacteria</taxon>
        <taxon>Hyphomicrobiales</taxon>
        <taxon>Segnochrobactraceae</taxon>
        <taxon>Segnochrobactrum</taxon>
    </lineage>
</organism>
<proteinExistence type="predicted"/>
<keyword evidence="3" id="KW-1185">Reference proteome</keyword>
<dbReference type="InterPro" id="IPR051311">
    <property type="entry name" value="DedA_domain"/>
</dbReference>
<feature type="transmembrane region" description="Helical" evidence="1">
    <location>
        <begin position="171"/>
        <end position="192"/>
    </location>
</feature>
<name>A0A6A7Y444_9HYPH</name>
<dbReference type="PANTHER" id="PTHR42709:SF11">
    <property type="entry name" value="DEDA FAMILY PROTEIN"/>
    <property type="match status" value="1"/>
</dbReference>
<dbReference type="Proteomes" id="UP000332515">
    <property type="component" value="Unassembled WGS sequence"/>
</dbReference>
<dbReference type="AlphaFoldDB" id="A0A6A7Y444"/>
<keyword evidence="1" id="KW-1133">Transmembrane helix</keyword>
<dbReference type="EMBL" id="VWNA01000001">
    <property type="protein sequence ID" value="MQT12489.1"/>
    <property type="molecule type" value="Genomic_DNA"/>
</dbReference>
<feature type="transmembrane region" description="Helical" evidence="1">
    <location>
        <begin position="129"/>
        <end position="151"/>
    </location>
</feature>
<evidence type="ECO:0000313" key="2">
    <source>
        <dbReference type="EMBL" id="MQT12489.1"/>
    </source>
</evidence>
<keyword evidence="1" id="KW-0812">Transmembrane</keyword>
<feature type="transmembrane region" description="Helical" evidence="1">
    <location>
        <begin position="52"/>
        <end position="78"/>
    </location>
</feature>
<dbReference type="PANTHER" id="PTHR42709">
    <property type="entry name" value="ALKALINE PHOSPHATASE LIKE PROTEIN"/>
    <property type="match status" value="1"/>
</dbReference>
<dbReference type="GO" id="GO:0005886">
    <property type="term" value="C:plasma membrane"/>
    <property type="evidence" value="ECO:0007669"/>
    <property type="project" value="TreeGrafter"/>
</dbReference>
<evidence type="ECO:0000256" key="1">
    <source>
        <dbReference type="SAM" id="Phobius"/>
    </source>
</evidence>
<keyword evidence="1" id="KW-0472">Membrane</keyword>
<dbReference type="RefSeq" id="WP_153479748.1">
    <property type="nucleotide sequence ID" value="NZ_VWNA01000001.1"/>
</dbReference>
<comment type="caution">
    <text evidence="2">The sequence shown here is derived from an EMBL/GenBank/DDBJ whole genome shotgun (WGS) entry which is preliminary data.</text>
</comment>